<dbReference type="Gene3D" id="2.60.40.10">
    <property type="entry name" value="Immunoglobulins"/>
    <property type="match status" value="3"/>
</dbReference>
<evidence type="ECO:0000256" key="28">
    <source>
        <dbReference type="ARBA" id="ARBA00040561"/>
    </source>
</evidence>
<keyword evidence="18 42" id="KW-0106">Calcium</keyword>
<dbReference type="GO" id="GO:0050568">
    <property type="term" value="F:protein-glutamine glutaminase activity"/>
    <property type="evidence" value="ECO:0007669"/>
    <property type="project" value="UniProtKB-EC"/>
</dbReference>
<evidence type="ECO:0000256" key="34">
    <source>
        <dbReference type="ARBA" id="ARBA00042912"/>
    </source>
</evidence>
<accession>A0A8C5QET7</accession>
<dbReference type="AlphaFoldDB" id="A0A8C5QET7"/>
<evidence type="ECO:0000256" key="29">
    <source>
        <dbReference type="ARBA" id="ARBA00041650"/>
    </source>
</evidence>
<evidence type="ECO:0000256" key="20">
    <source>
        <dbReference type="ARBA" id="ARBA00023134"/>
    </source>
</evidence>
<evidence type="ECO:0000256" key="4">
    <source>
        <dbReference type="ARBA" id="ARBA00004286"/>
    </source>
</evidence>
<feature type="binding site" evidence="42">
    <location>
        <position position="438"/>
    </location>
    <ligand>
        <name>Ca(2+)</name>
        <dbReference type="ChEBI" id="CHEBI:29108"/>
    </ligand>
</feature>
<dbReference type="GO" id="GO:0005634">
    <property type="term" value="C:nucleus"/>
    <property type="evidence" value="ECO:0007669"/>
    <property type="project" value="UniProtKB-SubCell"/>
</dbReference>
<keyword evidence="10" id="KW-0963">Cytoplasm</keyword>
<evidence type="ECO:0000256" key="41">
    <source>
        <dbReference type="PIRSR" id="PIRSR000459-1"/>
    </source>
</evidence>
<dbReference type="FunFam" id="3.90.260.10:FF:000001">
    <property type="entry name" value="Protein-glutamine gamma-glutamyltransferase 2"/>
    <property type="match status" value="1"/>
</dbReference>
<evidence type="ECO:0000313" key="44">
    <source>
        <dbReference type="Ensembl" id="ENSLLEP00000035806.1"/>
    </source>
</evidence>
<evidence type="ECO:0000256" key="8">
    <source>
        <dbReference type="ARBA" id="ARBA00022454"/>
    </source>
</evidence>
<keyword evidence="12" id="KW-0272">Extracellular matrix</keyword>
<evidence type="ECO:0000256" key="3">
    <source>
        <dbReference type="ARBA" id="ARBA00004236"/>
    </source>
</evidence>
<dbReference type="InterPro" id="IPR001102">
    <property type="entry name" value="Transglutaminase_N"/>
</dbReference>
<keyword evidence="21" id="KW-0472">Membrane</keyword>
<dbReference type="InterPro" id="IPR036238">
    <property type="entry name" value="Transglutaminase_C_sf"/>
</dbReference>
<evidence type="ECO:0000256" key="32">
    <source>
        <dbReference type="ARBA" id="ARBA00042105"/>
    </source>
</evidence>
<keyword evidence="22" id="KW-0539">Nucleus</keyword>
<dbReference type="FunFam" id="2.60.40.10:FF:000278">
    <property type="entry name" value="Protein-glutamine gamma-glutamyltransferase 2"/>
    <property type="match status" value="1"/>
</dbReference>
<evidence type="ECO:0000256" key="10">
    <source>
        <dbReference type="ARBA" id="ARBA00022490"/>
    </source>
</evidence>
<dbReference type="GO" id="GO:0008233">
    <property type="term" value="F:peptidase activity"/>
    <property type="evidence" value="ECO:0007669"/>
    <property type="project" value="UniProtKB-KW"/>
</dbReference>
<keyword evidence="16" id="KW-0547">Nucleotide-binding</keyword>
<reference evidence="44" key="2">
    <citation type="submission" date="2025-09" db="UniProtKB">
        <authorList>
            <consortium name="Ensembl"/>
        </authorList>
    </citation>
    <scope>IDENTIFICATION</scope>
</reference>
<dbReference type="GO" id="GO:0005829">
    <property type="term" value="C:cytosol"/>
    <property type="evidence" value="ECO:0007669"/>
    <property type="project" value="UniProtKB-SubCell"/>
</dbReference>
<evidence type="ECO:0000256" key="2">
    <source>
        <dbReference type="ARBA" id="ARBA00004173"/>
    </source>
</evidence>
<dbReference type="Pfam" id="PF00927">
    <property type="entry name" value="Transglut_C"/>
    <property type="match status" value="2"/>
</dbReference>
<feature type="binding site" evidence="42">
    <location>
        <position position="491"/>
    </location>
    <ligand>
        <name>Ca(2+)</name>
        <dbReference type="ChEBI" id="CHEBI:29108"/>
    </ligand>
</feature>
<dbReference type="GO" id="GO:0006508">
    <property type="term" value="P:proteolysis"/>
    <property type="evidence" value="ECO:0007669"/>
    <property type="project" value="UniProtKB-KW"/>
</dbReference>
<dbReference type="GO" id="GO:0005694">
    <property type="term" value="C:chromosome"/>
    <property type="evidence" value="ECO:0007669"/>
    <property type="project" value="UniProtKB-SubCell"/>
</dbReference>
<evidence type="ECO:0000256" key="27">
    <source>
        <dbReference type="ARBA" id="ARBA00039019"/>
    </source>
</evidence>
<dbReference type="InterPro" id="IPR008958">
    <property type="entry name" value="Transglutaminase_C"/>
</dbReference>
<evidence type="ECO:0000256" key="16">
    <source>
        <dbReference type="ARBA" id="ARBA00022741"/>
    </source>
</evidence>
<evidence type="ECO:0000256" key="11">
    <source>
        <dbReference type="ARBA" id="ARBA00022525"/>
    </source>
</evidence>
<comment type="catalytic activity">
    <reaction evidence="40">
        <text>L-glutaminyl-[protein] + dopamine = 5-dopaminyl-L-glutamyl-[protein] + NH4(+)</text>
        <dbReference type="Rhea" id="RHEA:66556"/>
        <dbReference type="Rhea" id="RHEA-COMP:10207"/>
        <dbReference type="Rhea" id="RHEA-COMP:17053"/>
        <dbReference type="ChEBI" id="CHEBI:28938"/>
        <dbReference type="ChEBI" id="CHEBI:30011"/>
        <dbReference type="ChEBI" id="CHEBI:59905"/>
        <dbReference type="ChEBI" id="CHEBI:167175"/>
    </reaction>
    <physiologicalReaction direction="left-to-right" evidence="40">
        <dbReference type="Rhea" id="RHEA:66557"/>
    </physiologicalReaction>
</comment>
<comment type="similarity">
    <text evidence="7">Belongs to the transglutaminase superfamily. Transglutaminase family.</text>
</comment>
<comment type="cofactor">
    <cofactor evidence="42">
        <name>Ca(2+)</name>
        <dbReference type="ChEBI" id="CHEBI:29108"/>
    </cofactor>
    <text evidence="42">Binds 1 Ca(2+) ion per subunit.</text>
</comment>
<keyword evidence="19" id="KW-0496">Mitochondrion</keyword>
<comment type="catalytic activity">
    <reaction evidence="37">
        <text>L-glutaminyl-[protein] + H2O = L-glutamyl-[protein] + NH4(+)</text>
        <dbReference type="Rhea" id="RHEA:16441"/>
        <dbReference type="Rhea" id="RHEA-COMP:10207"/>
        <dbReference type="Rhea" id="RHEA-COMP:10208"/>
        <dbReference type="ChEBI" id="CHEBI:15377"/>
        <dbReference type="ChEBI" id="CHEBI:28938"/>
        <dbReference type="ChEBI" id="CHEBI:29973"/>
        <dbReference type="ChEBI" id="CHEBI:30011"/>
        <dbReference type="EC" id="3.5.1.44"/>
    </reaction>
    <physiologicalReaction direction="left-to-right" evidence="37">
        <dbReference type="Rhea" id="RHEA:16442"/>
    </physiologicalReaction>
</comment>
<comment type="catalytic activity">
    <reaction evidence="25">
        <text>L-glutaminyl-[protein] + serotonin = 5-serotonyl-L-glutamyl-[protein] + NH4(+)</text>
        <dbReference type="Rhea" id="RHEA:66552"/>
        <dbReference type="Rhea" id="RHEA-COMP:10207"/>
        <dbReference type="Rhea" id="RHEA-COMP:17052"/>
        <dbReference type="ChEBI" id="CHEBI:28938"/>
        <dbReference type="ChEBI" id="CHEBI:30011"/>
        <dbReference type="ChEBI" id="CHEBI:167174"/>
        <dbReference type="ChEBI" id="CHEBI:350546"/>
    </reaction>
    <physiologicalReaction direction="left-to-right" evidence="25">
        <dbReference type="Rhea" id="RHEA:66553"/>
    </physiologicalReaction>
</comment>
<dbReference type="Ensembl" id="ENSLLET00000037173.1">
    <property type="protein sequence ID" value="ENSLLEP00000035806.1"/>
    <property type="gene ID" value="ENSLLEG00000022678.1"/>
</dbReference>
<dbReference type="Proteomes" id="UP000694569">
    <property type="component" value="Unplaced"/>
</dbReference>
<evidence type="ECO:0000256" key="30">
    <source>
        <dbReference type="ARBA" id="ARBA00041677"/>
    </source>
</evidence>
<evidence type="ECO:0000256" key="33">
    <source>
        <dbReference type="ARBA" id="ARBA00042239"/>
    </source>
</evidence>
<evidence type="ECO:0000259" key="43">
    <source>
        <dbReference type="SMART" id="SM00460"/>
    </source>
</evidence>
<feature type="active site" evidence="41">
    <location>
        <position position="398"/>
    </location>
</feature>
<keyword evidence="14" id="KW-0808">Transferase</keyword>
<dbReference type="PANTHER" id="PTHR11590:SF6">
    <property type="entry name" value="PROTEIN-GLUTAMINE GAMMA-GLUTAMYLTRANSFERASE 2"/>
    <property type="match status" value="1"/>
</dbReference>
<evidence type="ECO:0000256" key="17">
    <source>
        <dbReference type="ARBA" id="ARBA00022801"/>
    </source>
</evidence>
<evidence type="ECO:0000256" key="19">
    <source>
        <dbReference type="ARBA" id="ARBA00023128"/>
    </source>
</evidence>
<dbReference type="GO" id="GO:0005739">
    <property type="term" value="C:mitochondrion"/>
    <property type="evidence" value="ECO:0007669"/>
    <property type="project" value="UniProtKB-SubCell"/>
</dbReference>
<evidence type="ECO:0000256" key="31">
    <source>
        <dbReference type="ARBA" id="ARBA00042099"/>
    </source>
</evidence>
<evidence type="ECO:0000256" key="9">
    <source>
        <dbReference type="ARBA" id="ARBA00022475"/>
    </source>
</evidence>
<keyword evidence="9" id="KW-1003">Cell membrane</keyword>
<keyword evidence="23" id="KW-0012">Acyltransferase</keyword>
<dbReference type="FunFam" id="2.60.40.10:FF:000090">
    <property type="entry name" value="Protein-glutamine gamma-glutamyltransferase 2"/>
    <property type="match status" value="1"/>
</dbReference>
<evidence type="ECO:0000256" key="23">
    <source>
        <dbReference type="ARBA" id="ARBA00023315"/>
    </source>
</evidence>
<dbReference type="InterPro" id="IPR002931">
    <property type="entry name" value="Transglutaminase-like"/>
</dbReference>
<dbReference type="GO" id="GO:0003810">
    <property type="term" value="F:protein-glutamine gamma-glutamyltransferase activity"/>
    <property type="evidence" value="ECO:0007669"/>
    <property type="project" value="UniProtKB-EC"/>
</dbReference>
<evidence type="ECO:0000256" key="6">
    <source>
        <dbReference type="ARBA" id="ARBA00004514"/>
    </source>
</evidence>
<evidence type="ECO:0000256" key="21">
    <source>
        <dbReference type="ARBA" id="ARBA00023136"/>
    </source>
</evidence>
<keyword evidence="45" id="KW-1185">Reference proteome</keyword>
<keyword evidence="13" id="KW-0645">Protease</keyword>
<dbReference type="Pfam" id="PF01841">
    <property type="entry name" value="Transglut_core"/>
    <property type="match status" value="1"/>
</dbReference>
<evidence type="ECO:0000256" key="36">
    <source>
        <dbReference type="ARBA" id="ARBA00043138"/>
    </source>
</evidence>
<evidence type="ECO:0000256" key="18">
    <source>
        <dbReference type="ARBA" id="ARBA00022837"/>
    </source>
</evidence>
<proteinExistence type="inferred from homology"/>
<evidence type="ECO:0000256" key="26">
    <source>
        <dbReference type="ARBA" id="ARBA00036876"/>
    </source>
</evidence>
<feature type="active site" evidence="41">
    <location>
        <position position="316"/>
    </location>
</feature>
<dbReference type="EC" id="3.5.1.44" evidence="27"/>
<evidence type="ECO:0000256" key="25">
    <source>
        <dbReference type="ARBA" id="ARBA00036377"/>
    </source>
</evidence>
<keyword evidence="8" id="KW-0158">Chromosome</keyword>
<evidence type="ECO:0000313" key="45">
    <source>
        <dbReference type="Proteomes" id="UP000694569"/>
    </source>
</evidence>
<evidence type="ECO:0000256" key="40">
    <source>
        <dbReference type="ARBA" id="ARBA00048365"/>
    </source>
</evidence>
<dbReference type="InterPro" id="IPR013783">
    <property type="entry name" value="Ig-like_fold"/>
</dbReference>
<organism evidence="44 45">
    <name type="scientific">Leptobrachium leishanense</name>
    <name type="common">Leishan spiny toad</name>
    <dbReference type="NCBI Taxonomy" id="445787"/>
    <lineage>
        <taxon>Eukaryota</taxon>
        <taxon>Metazoa</taxon>
        <taxon>Chordata</taxon>
        <taxon>Craniata</taxon>
        <taxon>Vertebrata</taxon>
        <taxon>Euteleostomi</taxon>
        <taxon>Amphibia</taxon>
        <taxon>Batrachia</taxon>
        <taxon>Anura</taxon>
        <taxon>Pelobatoidea</taxon>
        <taxon>Megophryidae</taxon>
        <taxon>Leptobrachium</taxon>
    </lineage>
</organism>
<comment type="catalytic activity">
    <reaction evidence="39">
        <text>L-glutaminyl-[protein] + (R)-noradrenaline = 5-(R)-noradrenalinyl-L-glutamyl-[protein] + NH4(+)</text>
        <dbReference type="Rhea" id="RHEA:66560"/>
        <dbReference type="Rhea" id="RHEA-COMP:10207"/>
        <dbReference type="Rhea" id="RHEA-COMP:17054"/>
        <dbReference type="ChEBI" id="CHEBI:28938"/>
        <dbReference type="ChEBI" id="CHEBI:30011"/>
        <dbReference type="ChEBI" id="CHEBI:72587"/>
        <dbReference type="ChEBI" id="CHEBI:167178"/>
    </reaction>
    <physiologicalReaction direction="left-to-right" evidence="39">
        <dbReference type="Rhea" id="RHEA:66561"/>
    </physiologicalReaction>
</comment>
<dbReference type="InterPro" id="IPR038765">
    <property type="entry name" value="Papain-like_cys_pep_sf"/>
</dbReference>
<evidence type="ECO:0000256" key="5">
    <source>
        <dbReference type="ARBA" id="ARBA00004498"/>
    </source>
</evidence>
<evidence type="ECO:0000256" key="15">
    <source>
        <dbReference type="ARBA" id="ARBA00022723"/>
    </source>
</evidence>
<dbReference type="OrthoDB" id="437511at2759"/>
<dbReference type="InterPro" id="IPR014756">
    <property type="entry name" value="Ig_E-set"/>
</dbReference>
<dbReference type="PANTHER" id="PTHR11590">
    <property type="entry name" value="PROTEIN-GLUTAMINE GAMMA-GLUTAMYLTRANSFERASE"/>
    <property type="match status" value="1"/>
</dbReference>
<evidence type="ECO:0000256" key="39">
    <source>
        <dbReference type="ARBA" id="ARBA00048230"/>
    </source>
</evidence>
<evidence type="ECO:0000256" key="13">
    <source>
        <dbReference type="ARBA" id="ARBA00022670"/>
    </source>
</evidence>
<dbReference type="PIRSF" id="PIRSF000459">
    <property type="entry name" value="TGM_EBP42"/>
    <property type="match status" value="1"/>
</dbReference>
<protein>
    <recommendedName>
        <fullName evidence="28">Protein-glutamine gamma-glutamyltransferase 2</fullName>
        <ecNumber evidence="24">2.3.2.13</ecNumber>
        <ecNumber evidence="27">3.5.1.44</ecNumber>
    </recommendedName>
    <alternativeName>
        <fullName evidence="31">Isopeptidase TGM2</fullName>
    </alternativeName>
    <alternativeName>
        <fullName evidence="33">Protein-glutamine deamidase TGM2</fullName>
    </alternativeName>
    <alternativeName>
        <fullName evidence="32">Protein-glutamine dopaminyltransferase TGM2</fullName>
    </alternativeName>
    <alternativeName>
        <fullName evidence="35">Protein-glutamine histaminyltransferase TGM2</fullName>
    </alternativeName>
    <alternativeName>
        <fullName evidence="36">Protein-glutamine noradrenalinyltransferase TGM2</fullName>
    </alternativeName>
    <alternativeName>
        <fullName evidence="34">Protein-glutamine serotonyltransferase TGM2</fullName>
    </alternativeName>
    <alternativeName>
        <fullName evidence="30">Tissue transglutaminase</fullName>
    </alternativeName>
    <alternativeName>
        <fullName evidence="29">Transglutaminase-2</fullName>
    </alternativeName>
</protein>
<comment type="catalytic activity">
    <reaction evidence="26">
        <text>L-glutaminyl-[protein] + L-lysyl-[protein] = [protein]-L-lysyl-N(6)-5-L-glutamyl-[protein] + NH4(+)</text>
        <dbReference type="Rhea" id="RHEA:54816"/>
        <dbReference type="Rhea" id="RHEA-COMP:9752"/>
        <dbReference type="Rhea" id="RHEA-COMP:10207"/>
        <dbReference type="Rhea" id="RHEA-COMP:14005"/>
        <dbReference type="ChEBI" id="CHEBI:28938"/>
        <dbReference type="ChEBI" id="CHEBI:29969"/>
        <dbReference type="ChEBI" id="CHEBI:30011"/>
        <dbReference type="ChEBI" id="CHEBI:138370"/>
        <dbReference type="EC" id="2.3.2.13"/>
    </reaction>
    <physiologicalReaction direction="left-to-right" evidence="26">
        <dbReference type="Rhea" id="RHEA:54817"/>
    </physiologicalReaction>
</comment>
<evidence type="ECO:0000256" key="35">
    <source>
        <dbReference type="ARBA" id="ARBA00043104"/>
    </source>
</evidence>
<reference evidence="44" key="1">
    <citation type="submission" date="2025-08" db="UniProtKB">
        <authorList>
            <consortium name="Ensembl"/>
        </authorList>
    </citation>
    <scope>IDENTIFICATION</scope>
</reference>
<feature type="binding site" evidence="42">
    <location>
        <position position="486"/>
    </location>
    <ligand>
        <name>Ca(2+)</name>
        <dbReference type="ChEBI" id="CHEBI:29108"/>
    </ligand>
</feature>
<evidence type="ECO:0000256" key="37">
    <source>
        <dbReference type="ARBA" id="ARBA00047868"/>
    </source>
</evidence>
<dbReference type="EC" id="2.3.2.13" evidence="24"/>
<dbReference type="GeneTree" id="ENSGT01050000244866"/>
<dbReference type="SUPFAM" id="SSF81296">
    <property type="entry name" value="E set domains"/>
    <property type="match status" value="1"/>
</dbReference>
<evidence type="ECO:0000256" key="12">
    <source>
        <dbReference type="ARBA" id="ARBA00022530"/>
    </source>
</evidence>
<keyword evidence="15 42" id="KW-0479">Metal-binding</keyword>
<comment type="subcellular location">
    <subcellularLocation>
        <location evidence="3">Cell membrane</location>
    </subcellularLocation>
    <subcellularLocation>
        <location evidence="4">Chromosome</location>
    </subcellularLocation>
    <subcellularLocation>
        <location evidence="6">Cytoplasm</location>
        <location evidence="6">Cytosol</location>
    </subcellularLocation>
    <subcellularLocation>
        <location evidence="2">Mitochondrion</location>
    </subcellularLocation>
    <subcellularLocation>
        <location evidence="1">Nucleus</location>
    </subcellularLocation>
    <subcellularLocation>
        <location evidence="5">Secreted</location>
        <location evidence="5">Extracellular space</location>
        <location evidence="5">Extracellular matrix</location>
    </subcellularLocation>
</comment>
<evidence type="ECO:0000256" key="7">
    <source>
        <dbReference type="ARBA" id="ARBA00005968"/>
    </source>
</evidence>
<evidence type="ECO:0000256" key="14">
    <source>
        <dbReference type="ARBA" id="ARBA00022679"/>
    </source>
</evidence>
<evidence type="ECO:0000256" key="1">
    <source>
        <dbReference type="ARBA" id="ARBA00004123"/>
    </source>
</evidence>
<dbReference type="SMART" id="SM00460">
    <property type="entry name" value="TGc"/>
    <property type="match status" value="1"/>
</dbReference>
<gene>
    <name evidence="44" type="primary">TGM2</name>
</gene>
<dbReference type="InterPro" id="IPR023608">
    <property type="entry name" value="Transglutaminase_animal"/>
</dbReference>
<dbReference type="GO" id="GO:0005525">
    <property type="term" value="F:GTP binding"/>
    <property type="evidence" value="ECO:0007669"/>
    <property type="project" value="UniProtKB-KW"/>
</dbReference>
<dbReference type="SUPFAM" id="SSF54001">
    <property type="entry name" value="Cysteine proteinases"/>
    <property type="match status" value="1"/>
</dbReference>
<dbReference type="InterPro" id="IPR036985">
    <property type="entry name" value="Transglutaminase-like_sf"/>
</dbReference>
<dbReference type="InterPro" id="IPR050779">
    <property type="entry name" value="Transglutaminase"/>
</dbReference>
<dbReference type="Gene3D" id="3.90.260.10">
    <property type="entry name" value="Transglutaminase-like"/>
    <property type="match status" value="1"/>
</dbReference>
<dbReference type="GO" id="GO:0046872">
    <property type="term" value="F:metal ion binding"/>
    <property type="evidence" value="ECO:0007669"/>
    <property type="project" value="UniProtKB-KW"/>
</dbReference>
<evidence type="ECO:0000256" key="24">
    <source>
        <dbReference type="ARBA" id="ARBA00024222"/>
    </source>
</evidence>
<name>A0A8C5QET7_9ANUR</name>
<evidence type="ECO:0000256" key="22">
    <source>
        <dbReference type="ARBA" id="ARBA00023242"/>
    </source>
</evidence>
<comment type="catalytic activity">
    <reaction evidence="38">
        <text>L-glutaminyl-[protein] + histamine = 5-histaminyl-L-glutamyl-[protein] + NH4(+)</text>
        <dbReference type="Rhea" id="RHEA:66564"/>
        <dbReference type="Rhea" id="RHEA-COMP:10207"/>
        <dbReference type="Rhea" id="RHEA-COMP:17056"/>
        <dbReference type="ChEBI" id="CHEBI:28938"/>
        <dbReference type="ChEBI" id="CHEBI:30011"/>
        <dbReference type="ChEBI" id="CHEBI:58432"/>
        <dbReference type="ChEBI" id="CHEBI:167179"/>
    </reaction>
    <physiologicalReaction direction="left-to-right" evidence="38">
        <dbReference type="Rhea" id="RHEA:66565"/>
    </physiologicalReaction>
</comment>
<dbReference type="Pfam" id="PF00868">
    <property type="entry name" value="Transglut_N"/>
    <property type="match status" value="1"/>
</dbReference>
<keyword evidence="20" id="KW-0342">GTP-binding</keyword>
<evidence type="ECO:0000256" key="38">
    <source>
        <dbReference type="ARBA" id="ARBA00047876"/>
    </source>
</evidence>
<evidence type="ECO:0000256" key="42">
    <source>
        <dbReference type="PIRSR" id="PIRSR000459-2"/>
    </source>
</evidence>
<feature type="domain" description="Transglutaminase-like" evidence="43">
    <location>
        <begin position="308"/>
        <end position="401"/>
    </location>
</feature>
<feature type="binding site" evidence="42">
    <location>
        <position position="440"/>
    </location>
    <ligand>
        <name>Ca(2+)</name>
        <dbReference type="ChEBI" id="CHEBI:29108"/>
    </ligand>
</feature>
<dbReference type="SUPFAM" id="SSF49309">
    <property type="entry name" value="Transglutaminase, two C-terminal domains"/>
    <property type="match status" value="2"/>
</dbReference>
<dbReference type="GO" id="GO:0005886">
    <property type="term" value="C:plasma membrane"/>
    <property type="evidence" value="ECO:0007669"/>
    <property type="project" value="UniProtKB-SubCell"/>
</dbReference>
<keyword evidence="17" id="KW-0378">Hydrolase</keyword>
<sequence>MSGSTQGGVCWTLYKSKAKVRIPALAAGTHSLAAGTADMAEDLLLESCDLECSSNNRSHHTADAGCSQLIVRRGQSFQVSLYFSPRGYEKGVDQLAFNVQTGPRPSQDNGTQAHFKVSDSLEQDVWSATVSSDEGNKLLVSISSPPNAGIGLYNLHLEASTGNQGTSFHLGTFTLLFNPWCPEDTVYLENAEQRTECVVTPYGMIFQGTKNLITSIPWNFGQFEDGILEACLQILDTNPKFVRDSDRDCSRRNDPVYVSRVVSAMVNCNDDDRGVLYGRWDNQYNDGISPMFWIGSVDILRKWRKFGCQAVRYGQCWVFAAVACSVLRCLGIPSRVVTNYNSAHDTNSNLVIEQYLDQHGNKQQSKQKDMIWNFHCWVESWMARPDLGGGYDGWQVIDPTPQEKSEGAYCCGPAPVIAVKEGDLNLNYDVKFIFAEVNADVIYYVEQQDGSVKQTRHTAQVGQNITTKAVGRDGQEDITHNYKYPEGSEDERRVFEKANKFTSAPAANTANPTTNPTVTIRIKVSEGMDKGKDFDVRAMISNQTDDDKECRVTFCARTASYTGQLGPECAKEDLLDFHLEARAEKEIPLQILYENYGPHLTEDNLLKLVAFLYDYSTQDVLLAMRDVYIKNPDIKVRVLGEPVQRRKLVAEISLKNPLSEALNDCCFTVEGSGLTEGFIEKRLDNPVEPGQDAKVRVDLFPQQPGLRKLVVDFESDRLKAVKGHRNVIIAPQPK</sequence>
<keyword evidence="11" id="KW-0964">Secreted</keyword>
<feature type="active site" evidence="41">
    <location>
        <position position="375"/>
    </location>
</feature>